<reference evidence="7 8" key="1">
    <citation type="journal article" date="2015" name="Fungal Genet. Biol.">
        <title>Evolution of novel wood decay mechanisms in Agaricales revealed by the genome sequences of Fistulina hepatica and Cylindrobasidium torrendii.</title>
        <authorList>
            <person name="Floudas D."/>
            <person name="Held B.W."/>
            <person name="Riley R."/>
            <person name="Nagy L.G."/>
            <person name="Koehler G."/>
            <person name="Ransdell A.S."/>
            <person name="Younus H."/>
            <person name="Chow J."/>
            <person name="Chiniquy J."/>
            <person name="Lipzen A."/>
            <person name="Tritt A."/>
            <person name="Sun H."/>
            <person name="Haridas S."/>
            <person name="LaButti K."/>
            <person name="Ohm R.A."/>
            <person name="Kues U."/>
            <person name="Blanchette R.A."/>
            <person name="Grigoriev I.V."/>
            <person name="Minto R.E."/>
            <person name="Hibbett D.S."/>
        </authorList>
    </citation>
    <scope>NUCLEOTIDE SEQUENCE [LARGE SCALE GENOMIC DNA]</scope>
    <source>
        <strain evidence="7 8">ATCC 64428</strain>
    </source>
</reference>
<organism evidence="7 8">
    <name type="scientific">Fistulina hepatica ATCC 64428</name>
    <dbReference type="NCBI Taxonomy" id="1128425"/>
    <lineage>
        <taxon>Eukaryota</taxon>
        <taxon>Fungi</taxon>
        <taxon>Dikarya</taxon>
        <taxon>Basidiomycota</taxon>
        <taxon>Agaricomycotina</taxon>
        <taxon>Agaricomycetes</taxon>
        <taxon>Agaricomycetidae</taxon>
        <taxon>Agaricales</taxon>
        <taxon>Fistulinaceae</taxon>
        <taxon>Fistulina</taxon>
    </lineage>
</organism>
<evidence type="ECO:0000256" key="4">
    <source>
        <dbReference type="ARBA" id="ARBA00023242"/>
    </source>
</evidence>
<feature type="domain" description="Plus3" evidence="6">
    <location>
        <begin position="47"/>
        <end position="180"/>
    </location>
</feature>
<sequence length="208" mass="23791">MSDASGERIENLGASAGWESEDGQIDDDADKRSRLDDKSGQPDGDATAEFEDIMSIRLTRAMIARHYPVSWFEEYVKNTWVRYLVGSERNQRIYRLLRVQDVGPPLPKPYKIEEDHFADCGLKLAYGDEVKEFNMDRISDGPCEQSEFKRLSIYCASVKVKLPTKAEVRIKAKQMAELTSRPLTEVPLRIYVGRLLFLLICILCHRAT</sequence>
<dbReference type="Gene3D" id="3.90.70.200">
    <property type="entry name" value="Plus-3 domain"/>
    <property type="match status" value="1"/>
</dbReference>
<dbReference type="GO" id="GO:0016593">
    <property type="term" value="C:Cdc73/Paf1 complex"/>
    <property type="evidence" value="ECO:0007669"/>
    <property type="project" value="TreeGrafter"/>
</dbReference>
<gene>
    <name evidence="7" type="ORF">FISHEDRAFT_40461</name>
</gene>
<dbReference type="SMART" id="SM00719">
    <property type="entry name" value="Plus3"/>
    <property type="match status" value="1"/>
</dbReference>
<feature type="region of interest" description="Disordered" evidence="5">
    <location>
        <begin position="1"/>
        <end position="48"/>
    </location>
</feature>
<dbReference type="EMBL" id="KN881721">
    <property type="protein sequence ID" value="KIY49701.1"/>
    <property type="molecule type" value="Genomic_DNA"/>
</dbReference>
<dbReference type="GO" id="GO:1990269">
    <property type="term" value="F:RNA polymerase II C-terminal domain phosphoserine binding"/>
    <property type="evidence" value="ECO:0007669"/>
    <property type="project" value="TreeGrafter"/>
</dbReference>
<evidence type="ECO:0000256" key="1">
    <source>
        <dbReference type="ARBA" id="ARBA00004123"/>
    </source>
</evidence>
<feature type="compositionally biased region" description="Acidic residues" evidence="5">
    <location>
        <begin position="19"/>
        <end position="28"/>
    </location>
</feature>
<comment type="subcellular location">
    <subcellularLocation>
        <location evidence="1">Nucleus</location>
    </subcellularLocation>
</comment>
<protein>
    <recommendedName>
        <fullName evidence="6">Plus3 domain-containing protein</fullName>
    </recommendedName>
</protein>
<evidence type="ECO:0000256" key="3">
    <source>
        <dbReference type="ARBA" id="ARBA00023163"/>
    </source>
</evidence>
<dbReference type="PROSITE" id="PS51360">
    <property type="entry name" value="PLUS3"/>
    <property type="match status" value="1"/>
</dbReference>
<proteinExistence type="predicted"/>
<dbReference type="GO" id="GO:0003677">
    <property type="term" value="F:DNA binding"/>
    <property type="evidence" value="ECO:0007669"/>
    <property type="project" value="InterPro"/>
</dbReference>
<dbReference type="SUPFAM" id="SSF159042">
    <property type="entry name" value="Plus3-like"/>
    <property type="match status" value="1"/>
</dbReference>
<evidence type="ECO:0000256" key="5">
    <source>
        <dbReference type="SAM" id="MobiDB-lite"/>
    </source>
</evidence>
<keyword evidence="3" id="KW-0804">Transcription</keyword>
<dbReference type="PANTHER" id="PTHR13115">
    <property type="entry name" value="RNA POLYMERASE-ASSOCIATED PROTEIN RTF1 HOMOLOG"/>
    <property type="match status" value="1"/>
</dbReference>
<keyword evidence="2" id="KW-0805">Transcription regulation</keyword>
<dbReference type="PANTHER" id="PTHR13115:SF8">
    <property type="entry name" value="RNA POLYMERASE-ASSOCIATED PROTEIN RTF1 HOMOLOG"/>
    <property type="match status" value="1"/>
</dbReference>
<dbReference type="AlphaFoldDB" id="A0A0D7AE49"/>
<keyword evidence="8" id="KW-1185">Reference proteome</keyword>
<keyword evidence="4" id="KW-0539">Nucleus</keyword>
<dbReference type="Pfam" id="PF03126">
    <property type="entry name" value="Plus-3"/>
    <property type="match status" value="1"/>
</dbReference>
<dbReference type="OrthoDB" id="166375at2759"/>
<dbReference type="InterPro" id="IPR004343">
    <property type="entry name" value="Plus-3_dom"/>
</dbReference>
<evidence type="ECO:0000313" key="8">
    <source>
        <dbReference type="Proteomes" id="UP000054144"/>
    </source>
</evidence>
<evidence type="ECO:0000259" key="6">
    <source>
        <dbReference type="PROSITE" id="PS51360"/>
    </source>
</evidence>
<dbReference type="InterPro" id="IPR036128">
    <property type="entry name" value="Plus3-like_sf"/>
</dbReference>
<accession>A0A0D7AE49</accession>
<evidence type="ECO:0000256" key="2">
    <source>
        <dbReference type="ARBA" id="ARBA00023015"/>
    </source>
</evidence>
<name>A0A0D7AE49_9AGAR</name>
<evidence type="ECO:0000313" key="7">
    <source>
        <dbReference type="EMBL" id="KIY49701.1"/>
    </source>
</evidence>
<feature type="compositionally biased region" description="Basic and acidic residues" evidence="5">
    <location>
        <begin position="1"/>
        <end position="10"/>
    </location>
</feature>
<dbReference type="Proteomes" id="UP000054144">
    <property type="component" value="Unassembled WGS sequence"/>
</dbReference>
<feature type="compositionally biased region" description="Basic and acidic residues" evidence="5">
    <location>
        <begin position="29"/>
        <end position="40"/>
    </location>
</feature>